<keyword evidence="2 5" id="KW-0808">Transferase</keyword>
<evidence type="ECO:0000256" key="1">
    <source>
        <dbReference type="ARBA" id="ARBA00022676"/>
    </source>
</evidence>
<evidence type="ECO:0000256" key="2">
    <source>
        <dbReference type="ARBA" id="ARBA00022679"/>
    </source>
</evidence>
<organism evidence="5 6">
    <name type="scientific">Rubrobacter xylanophilus</name>
    <dbReference type="NCBI Taxonomy" id="49319"/>
    <lineage>
        <taxon>Bacteria</taxon>
        <taxon>Bacillati</taxon>
        <taxon>Actinomycetota</taxon>
        <taxon>Rubrobacteria</taxon>
        <taxon>Rubrobacterales</taxon>
        <taxon>Rubrobacteraceae</taxon>
        <taxon>Rubrobacter</taxon>
    </lineage>
</organism>
<proteinExistence type="predicted"/>
<dbReference type="GO" id="GO:0016757">
    <property type="term" value="F:glycosyltransferase activity"/>
    <property type="evidence" value="ECO:0007669"/>
    <property type="project" value="UniProtKB-KW"/>
</dbReference>
<keyword evidence="1" id="KW-0328">Glycosyltransferase</keyword>
<evidence type="ECO:0000259" key="3">
    <source>
        <dbReference type="Pfam" id="PF00534"/>
    </source>
</evidence>
<dbReference type="PANTHER" id="PTHR45947">
    <property type="entry name" value="SULFOQUINOVOSYL TRANSFERASE SQD2"/>
    <property type="match status" value="1"/>
</dbReference>
<dbReference type="Pfam" id="PF13439">
    <property type="entry name" value="Glyco_transf_4"/>
    <property type="match status" value="1"/>
</dbReference>
<dbReference type="RefSeq" id="WP_143528799.1">
    <property type="nucleotide sequence ID" value="NZ_AP019791.1"/>
</dbReference>
<dbReference type="AlphaFoldDB" id="A0A510HLQ9"/>
<dbReference type="Gene3D" id="3.20.20.140">
    <property type="entry name" value="Metal-dependent hydrolases"/>
    <property type="match status" value="1"/>
</dbReference>
<dbReference type="Gene3D" id="3.40.50.2000">
    <property type="entry name" value="Glycogen Phosphorylase B"/>
    <property type="match status" value="2"/>
</dbReference>
<feature type="domain" description="Glycosyltransferase subfamily 4-like N-terminal" evidence="4">
    <location>
        <begin position="423"/>
        <end position="552"/>
    </location>
</feature>
<gene>
    <name evidence="5" type="ORF">RxyAA322_26880</name>
</gene>
<dbReference type="InterPro" id="IPR028098">
    <property type="entry name" value="Glyco_trans_4-like_N"/>
</dbReference>
<dbReference type="Pfam" id="PF00534">
    <property type="entry name" value="Glycos_transf_1"/>
    <property type="match status" value="1"/>
</dbReference>
<protein>
    <submittedName>
        <fullName evidence="5">Glycosyl transferase</fullName>
    </submittedName>
</protein>
<dbReference type="SUPFAM" id="SSF89550">
    <property type="entry name" value="PHP domain-like"/>
    <property type="match status" value="1"/>
</dbReference>
<dbReference type="OrthoDB" id="9802525at2"/>
<dbReference type="InterPro" id="IPR016195">
    <property type="entry name" value="Pol/histidinol_Pase-like"/>
</dbReference>
<dbReference type="InterPro" id="IPR050194">
    <property type="entry name" value="Glycosyltransferase_grp1"/>
</dbReference>
<keyword evidence="6" id="KW-1185">Reference proteome</keyword>
<dbReference type="PANTHER" id="PTHR45947:SF3">
    <property type="entry name" value="SULFOQUINOVOSYL TRANSFERASE SQD2"/>
    <property type="match status" value="1"/>
</dbReference>
<accession>A0A510HLQ9</accession>
<evidence type="ECO:0000259" key="4">
    <source>
        <dbReference type="Pfam" id="PF13439"/>
    </source>
</evidence>
<evidence type="ECO:0000313" key="5">
    <source>
        <dbReference type="EMBL" id="BBL80834.1"/>
    </source>
</evidence>
<feature type="domain" description="Glycosyl transferase family 1" evidence="3">
    <location>
        <begin position="571"/>
        <end position="723"/>
    </location>
</feature>
<dbReference type="InterPro" id="IPR001296">
    <property type="entry name" value="Glyco_trans_1"/>
</dbReference>
<dbReference type="SUPFAM" id="SSF53756">
    <property type="entry name" value="UDP-Glycosyltransferase/glycogen phosphorylase"/>
    <property type="match status" value="1"/>
</dbReference>
<evidence type="ECO:0000313" key="6">
    <source>
        <dbReference type="Proteomes" id="UP000318065"/>
    </source>
</evidence>
<sequence length="754" mass="81134">MADAVTRIDLHLHSRASGTATNWWVKGLGSGVEARESYTDPEDAYRMAREAGMDFVTLTDHETIEGALGLSGRHADFIIGEEVCAAFPEDGSLVDVLVYGLDEEDHREIQARRGDVYRLVSYLREAGLVYVLAHPAYGLPEASTRAAVERRLLLFGLWEFVNGSRPAEQNRLARELAEGVGPLELRQMAGRCGLPVPPHRRVRGTGGSDDHGGLYGGKTFTLLPRVSGPEELLEALAAGECEPGGADGSPDRLAHTALRIAGGALKEGESWHAARLLQRLSPTGRLHPARGAGGGLRERLPLLSRLPEAGMKGELVRRYEDRVAGALEGVGSGFPALDLLGALGGILEGHGYIAPYVALHGYFGRETERALRLRRELLPARCGAVKVGVFVDGLDGIHGVATMYRNIESLAGGGELRVVRCREELGIVARVPVPFYGGLELEVPSLVSVLEHVTGEGYDTLHVATPGPLGLAALVAGLVLRIPVVGAYHTEFGTYARVLSGDHFVADMVEVTVREFYERCAAVVVPSRATSLSLRARGYRIRRFELLRNGVDGDLFSPERRDGGLRRALGGGRKLLLYVGRLSREKGLEGMAAGYLRLRRRRGDVHLVLAGEGPLRGDLEEKLGETATFTGLVEGEELARIFASCDVFVFPSLTDTLGRAVLEAQASGVPAVVYGSGGPSECILPGESGFVADPGDEEGFFSLVEVLLDDEARRRRMGRAARRFAGSMGWEAVAGRLLALHAELARRERSVAPA</sequence>
<reference evidence="5" key="1">
    <citation type="journal article" date="2019" name="Microbiol. Resour. Announc.">
        <title>Complete Genome Sequence of Rubrobacter xylanophilus Strain AA3-22, Isolated from Arima Onsen in Japan.</title>
        <authorList>
            <person name="Tomariguchi N."/>
            <person name="Miyazaki K."/>
        </authorList>
    </citation>
    <scope>NUCLEOTIDE SEQUENCE [LARGE SCALE GENOMIC DNA]</scope>
    <source>
        <strain evidence="5">AA3-22</strain>
    </source>
</reference>
<name>A0A510HLQ9_9ACTN</name>
<dbReference type="Proteomes" id="UP000318065">
    <property type="component" value="Chromosome"/>
</dbReference>
<dbReference type="EMBL" id="AP019791">
    <property type="protein sequence ID" value="BBL80834.1"/>
    <property type="molecule type" value="Genomic_DNA"/>
</dbReference>
<dbReference type="GO" id="GO:1901137">
    <property type="term" value="P:carbohydrate derivative biosynthetic process"/>
    <property type="evidence" value="ECO:0007669"/>
    <property type="project" value="UniProtKB-ARBA"/>
</dbReference>